<dbReference type="Proteomes" id="UP000548582">
    <property type="component" value="Unassembled WGS sequence"/>
</dbReference>
<comment type="caution">
    <text evidence="1">The sequence shown here is derived from an EMBL/GenBank/DDBJ whole genome shotgun (WGS) entry which is preliminary data.</text>
</comment>
<proteinExistence type="predicted"/>
<gene>
    <name evidence="1" type="ORF">GWK16_21025</name>
</gene>
<dbReference type="RefSeq" id="WP_170055937.1">
    <property type="nucleotide sequence ID" value="NZ_JABBKX010000009.1"/>
</dbReference>
<keyword evidence="2" id="KW-1185">Reference proteome</keyword>
<organism evidence="1 2">
    <name type="scientific">Neoroseomonas marina</name>
    <dbReference type="NCBI Taxonomy" id="1232220"/>
    <lineage>
        <taxon>Bacteria</taxon>
        <taxon>Pseudomonadati</taxon>
        <taxon>Pseudomonadota</taxon>
        <taxon>Alphaproteobacteria</taxon>
        <taxon>Acetobacterales</taxon>
        <taxon>Acetobacteraceae</taxon>
        <taxon>Neoroseomonas</taxon>
    </lineage>
</organism>
<evidence type="ECO:0000313" key="2">
    <source>
        <dbReference type="Proteomes" id="UP000548582"/>
    </source>
</evidence>
<dbReference type="EMBL" id="JABBKX010000009">
    <property type="protein sequence ID" value="NMJ43744.1"/>
    <property type="molecule type" value="Genomic_DNA"/>
</dbReference>
<sequence length="69" mass="7147">MTDLAYAPRQPERVDSVALLQSNQGAELHLRSQTGALLRVPLADADHLKGLAALATMAGALGNLTAKPG</sequence>
<dbReference type="AlphaFoldDB" id="A0A848EGG0"/>
<accession>A0A848EGG0</accession>
<evidence type="ECO:0000313" key="1">
    <source>
        <dbReference type="EMBL" id="NMJ43744.1"/>
    </source>
</evidence>
<name>A0A848EGG0_9PROT</name>
<reference evidence="1 2" key="1">
    <citation type="submission" date="2020-03" db="EMBL/GenBank/DDBJ databases">
        <authorList>
            <person name="Sun Q."/>
        </authorList>
    </citation>
    <scope>NUCLEOTIDE SEQUENCE [LARGE SCALE GENOMIC DNA]</scope>
    <source>
        <strain evidence="1 2">JC162</strain>
    </source>
</reference>
<protein>
    <submittedName>
        <fullName evidence="1">Uncharacterized protein</fullName>
    </submittedName>
</protein>